<keyword evidence="1" id="KW-0472">Membrane</keyword>
<evidence type="ECO:0000256" key="1">
    <source>
        <dbReference type="SAM" id="Phobius"/>
    </source>
</evidence>
<protein>
    <submittedName>
        <fullName evidence="2">Polyferredoxin</fullName>
    </submittedName>
</protein>
<comment type="caution">
    <text evidence="2">The sequence shown here is derived from an EMBL/GenBank/DDBJ whole genome shotgun (WGS) entry which is preliminary data.</text>
</comment>
<feature type="transmembrane region" description="Helical" evidence="1">
    <location>
        <begin position="72"/>
        <end position="93"/>
    </location>
</feature>
<evidence type="ECO:0000313" key="2">
    <source>
        <dbReference type="EMBL" id="MBP2201260.1"/>
    </source>
</evidence>
<dbReference type="RefSeq" id="WP_209590710.1">
    <property type="nucleotide sequence ID" value="NZ_JAGGMV010000001.1"/>
</dbReference>
<feature type="transmembrane region" description="Helical" evidence="1">
    <location>
        <begin position="39"/>
        <end position="66"/>
    </location>
</feature>
<evidence type="ECO:0000313" key="3">
    <source>
        <dbReference type="Proteomes" id="UP000740329"/>
    </source>
</evidence>
<keyword evidence="1" id="KW-1133">Transmembrane helix</keyword>
<dbReference type="AlphaFoldDB" id="A0A8J7S0Q3"/>
<organism evidence="2 3">
    <name type="scientific">Methanococcus voltae</name>
    <dbReference type="NCBI Taxonomy" id="2188"/>
    <lineage>
        <taxon>Archaea</taxon>
        <taxon>Methanobacteriati</taxon>
        <taxon>Methanobacteriota</taxon>
        <taxon>Methanomada group</taxon>
        <taxon>Methanococci</taxon>
        <taxon>Methanococcales</taxon>
        <taxon>Methanococcaceae</taxon>
        <taxon>Methanococcus</taxon>
    </lineage>
</organism>
<proteinExistence type="predicted"/>
<name>A0A8J7S0Q3_METVO</name>
<accession>A0A8J7S0Q3</accession>
<sequence>MIFEYTILQYLVFPSLLLLGTLSGYLFDDIFKYTLNIAVVIIILQISIQSIDVLNAITSFNIVLALNLFHNFVLYSVIFSIAGIGLFTLGLFFGRLLRVKLNYNYKVQ</sequence>
<keyword evidence="1" id="KW-0812">Transmembrane</keyword>
<dbReference type="Proteomes" id="UP000740329">
    <property type="component" value="Unassembled WGS sequence"/>
</dbReference>
<feature type="transmembrane region" description="Helical" evidence="1">
    <location>
        <begin position="6"/>
        <end position="27"/>
    </location>
</feature>
<reference evidence="2" key="1">
    <citation type="submission" date="2021-03" db="EMBL/GenBank/DDBJ databases">
        <title>Genomic Encyclopedia of Type Strains, Phase IV (KMG-V): Genome sequencing to study the core and pangenomes of soil and plant-associated prokaryotes.</title>
        <authorList>
            <person name="Whitman W."/>
        </authorList>
    </citation>
    <scope>NUCLEOTIDE SEQUENCE</scope>
    <source>
        <strain evidence="2">C4</strain>
    </source>
</reference>
<dbReference type="EMBL" id="JAGGMV010000001">
    <property type="protein sequence ID" value="MBP2201260.1"/>
    <property type="molecule type" value="Genomic_DNA"/>
</dbReference>
<gene>
    <name evidence="2" type="ORF">J3E07_000658</name>
</gene>